<dbReference type="FunFam" id="3.20.20.140:FF:000005">
    <property type="entry name" value="TatD family hydrolase"/>
    <property type="match status" value="1"/>
</dbReference>
<dbReference type="OrthoDB" id="9810005at2"/>
<proteinExistence type="inferred from homology"/>
<evidence type="ECO:0000313" key="5">
    <source>
        <dbReference type="EMBL" id="TCK63358.1"/>
    </source>
</evidence>
<dbReference type="PROSITE" id="PS01090">
    <property type="entry name" value="TATD_2"/>
    <property type="match status" value="1"/>
</dbReference>
<dbReference type="Proteomes" id="UP000295565">
    <property type="component" value="Unassembled WGS sequence"/>
</dbReference>
<evidence type="ECO:0000313" key="6">
    <source>
        <dbReference type="Proteomes" id="UP000295565"/>
    </source>
</evidence>
<sequence>MIDIALNLASGQFEKDRDEVITRAREAGVDRFLLLASEVAEARRLTAMTARYPECFSTVGCHPHQAELFDNDSLSIISELINSEKVVAVGECGLDYNRNYSPRDVQRQVFISQLDLAATLRKPVLLHERDAYDEFMAILEPRLTALPAAVLHCFTGSEQSLERYLEAGLYIGITGWICDERRGKALRELVKLIPADRLFLETDAPYLLPRDLPNKPKSRRNEPCYLPHIYEVVAQLRQVSVNELKAQIRDNFQRVFLS</sequence>
<dbReference type="InterPro" id="IPR032466">
    <property type="entry name" value="Metal_Hydrolase"/>
</dbReference>
<evidence type="ECO:0000256" key="4">
    <source>
        <dbReference type="PIRSR" id="PIRSR005902-1"/>
    </source>
</evidence>
<dbReference type="EMBL" id="SMGD01000002">
    <property type="protein sequence ID" value="TCK63358.1"/>
    <property type="molecule type" value="Genomic_DNA"/>
</dbReference>
<protein>
    <submittedName>
        <fullName evidence="5">TatD DNase family protein</fullName>
    </submittedName>
</protein>
<evidence type="ECO:0000256" key="2">
    <source>
        <dbReference type="ARBA" id="ARBA00022723"/>
    </source>
</evidence>
<dbReference type="SUPFAM" id="SSF51556">
    <property type="entry name" value="Metallo-dependent hydrolases"/>
    <property type="match status" value="1"/>
</dbReference>
<name>A0A4R1KF39_9GAMM</name>
<comment type="caution">
    <text evidence="5">The sequence shown here is derived from an EMBL/GenBank/DDBJ whole genome shotgun (WGS) entry which is preliminary data.</text>
</comment>
<comment type="similarity">
    <text evidence="1">Belongs to the metallo-dependent hydrolases superfamily. TatD-type hydrolase family.</text>
</comment>
<dbReference type="RefSeq" id="WP_131911115.1">
    <property type="nucleotide sequence ID" value="NZ_OU594967.1"/>
</dbReference>
<feature type="binding site" evidence="4">
    <location>
        <position position="127"/>
    </location>
    <ligand>
        <name>a divalent metal cation</name>
        <dbReference type="ChEBI" id="CHEBI:60240"/>
        <label>2</label>
    </ligand>
</feature>
<keyword evidence="2 4" id="KW-0479">Metal-binding</keyword>
<keyword evidence="6" id="KW-1185">Reference proteome</keyword>
<gene>
    <name evidence="5" type="ORF">EV690_0244</name>
</gene>
<evidence type="ECO:0000256" key="1">
    <source>
        <dbReference type="ARBA" id="ARBA00009275"/>
    </source>
</evidence>
<accession>A0A4R1KF39</accession>
<keyword evidence="3" id="KW-0378">Hydrolase</keyword>
<dbReference type="AlphaFoldDB" id="A0A4R1KF39"/>
<feature type="binding site" evidence="4">
    <location>
        <position position="91"/>
    </location>
    <ligand>
        <name>a divalent metal cation</name>
        <dbReference type="ChEBI" id="CHEBI:60240"/>
        <label>1</label>
    </ligand>
</feature>
<organism evidence="5 6">
    <name type="scientific">Celerinatantimonas diazotrophica</name>
    <dbReference type="NCBI Taxonomy" id="412034"/>
    <lineage>
        <taxon>Bacteria</taxon>
        <taxon>Pseudomonadati</taxon>
        <taxon>Pseudomonadota</taxon>
        <taxon>Gammaproteobacteria</taxon>
        <taxon>Celerinatantimonadaceae</taxon>
        <taxon>Celerinatantimonas</taxon>
    </lineage>
</organism>
<dbReference type="PANTHER" id="PTHR46124">
    <property type="entry name" value="D-AMINOACYL-TRNA DEACYLASE"/>
    <property type="match status" value="1"/>
</dbReference>
<dbReference type="PANTHER" id="PTHR46124:SF2">
    <property type="entry name" value="D-AMINOACYL-TRNA DEACYLASE"/>
    <property type="match status" value="1"/>
</dbReference>
<dbReference type="InterPro" id="IPR018228">
    <property type="entry name" value="DNase_TatD-rel_CS"/>
</dbReference>
<evidence type="ECO:0000256" key="3">
    <source>
        <dbReference type="ARBA" id="ARBA00022801"/>
    </source>
</evidence>
<dbReference type="Gene3D" id="3.20.20.140">
    <property type="entry name" value="Metal-dependent hydrolases"/>
    <property type="match status" value="1"/>
</dbReference>
<feature type="binding site" evidence="4">
    <location>
        <position position="203"/>
    </location>
    <ligand>
        <name>a divalent metal cation</name>
        <dbReference type="ChEBI" id="CHEBI:60240"/>
        <label>1</label>
    </ligand>
</feature>
<dbReference type="InterPro" id="IPR001130">
    <property type="entry name" value="TatD-like"/>
</dbReference>
<dbReference type="PIRSF" id="PIRSF005902">
    <property type="entry name" value="DNase_TatD"/>
    <property type="match status" value="1"/>
</dbReference>
<reference evidence="5 6" key="1">
    <citation type="submission" date="2019-03" db="EMBL/GenBank/DDBJ databases">
        <title>Genomic Encyclopedia of Type Strains, Phase IV (KMG-IV): sequencing the most valuable type-strain genomes for metagenomic binning, comparative biology and taxonomic classification.</title>
        <authorList>
            <person name="Goeker M."/>
        </authorList>
    </citation>
    <scope>NUCLEOTIDE SEQUENCE [LARGE SCALE GENOMIC DNA]</scope>
    <source>
        <strain evidence="5 6">DSM 18577</strain>
    </source>
</reference>
<dbReference type="GO" id="GO:0016788">
    <property type="term" value="F:hydrolase activity, acting on ester bonds"/>
    <property type="evidence" value="ECO:0007669"/>
    <property type="project" value="InterPro"/>
</dbReference>
<dbReference type="GO" id="GO:0046872">
    <property type="term" value="F:metal ion binding"/>
    <property type="evidence" value="ECO:0007669"/>
    <property type="project" value="UniProtKB-KW"/>
</dbReference>
<dbReference type="Pfam" id="PF01026">
    <property type="entry name" value="TatD_DNase"/>
    <property type="match status" value="1"/>
</dbReference>
<feature type="binding site" evidence="4">
    <location>
        <position position="152"/>
    </location>
    <ligand>
        <name>a divalent metal cation</name>
        <dbReference type="ChEBI" id="CHEBI:60240"/>
        <label>2</label>
    </ligand>
</feature>
<dbReference type="CDD" id="cd01310">
    <property type="entry name" value="TatD_DNAse"/>
    <property type="match status" value="1"/>
</dbReference>